<evidence type="ECO:0000313" key="2">
    <source>
        <dbReference type="EMBL" id="OAT07316.1"/>
    </source>
</evidence>
<dbReference type="GeneID" id="8509895"/>
<name>A0A179UGZ2_BLAGS</name>
<dbReference type="AlphaFoldDB" id="A0A179UGZ2"/>
<dbReference type="Proteomes" id="UP000002038">
    <property type="component" value="Unassembled WGS sequence"/>
</dbReference>
<organism evidence="2 3">
    <name type="scientific">Blastomyces gilchristii (strain SLH14081)</name>
    <name type="common">Blastomyces dermatitidis</name>
    <dbReference type="NCBI Taxonomy" id="559298"/>
    <lineage>
        <taxon>Eukaryota</taxon>
        <taxon>Fungi</taxon>
        <taxon>Dikarya</taxon>
        <taxon>Ascomycota</taxon>
        <taxon>Pezizomycotina</taxon>
        <taxon>Eurotiomycetes</taxon>
        <taxon>Eurotiomycetidae</taxon>
        <taxon>Onygenales</taxon>
        <taxon>Ajellomycetaceae</taxon>
        <taxon>Blastomyces</taxon>
    </lineage>
</organism>
<dbReference type="KEGG" id="bgh:BDBG_03387"/>
<dbReference type="VEuPathDB" id="FungiDB:BDBG_03387"/>
<sequence length="112" mass="12762">MMGSRLFVHGLCASKSREPNLSLSSPDRKQCDQGEGFIRKKNLKLHLCCHLKQDCSESLHAEITQLQREVKEMDSRLNRMEVELEQLQQLTEKGTCFTLSPSVQLPSCAELE</sequence>
<evidence type="ECO:0000256" key="1">
    <source>
        <dbReference type="SAM" id="Coils"/>
    </source>
</evidence>
<accession>A0A179UGZ2</accession>
<keyword evidence="3" id="KW-1185">Reference proteome</keyword>
<reference evidence="3" key="1">
    <citation type="journal article" date="2015" name="PLoS Genet.">
        <title>The dynamic genome and transcriptome of the human fungal pathogen Blastomyces and close relative Emmonsia.</title>
        <authorList>
            <person name="Munoz J.F."/>
            <person name="Gauthier G.M."/>
            <person name="Desjardins C.A."/>
            <person name="Gallo J.E."/>
            <person name="Holder J."/>
            <person name="Sullivan T.D."/>
            <person name="Marty A.J."/>
            <person name="Carmen J.C."/>
            <person name="Chen Z."/>
            <person name="Ding L."/>
            <person name="Gujja S."/>
            <person name="Magrini V."/>
            <person name="Misas E."/>
            <person name="Mitreva M."/>
            <person name="Priest M."/>
            <person name="Saif S."/>
            <person name="Whiston E.A."/>
            <person name="Young S."/>
            <person name="Zeng Q."/>
            <person name="Goldman W.E."/>
            <person name="Mardis E.R."/>
            <person name="Taylor J.W."/>
            <person name="McEwen J.G."/>
            <person name="Clay O.K."/>
            <person name="Klein B.S."/>
            <person name="Cuomo C.A."/>
        </authorList>
    </citation>
    <scope>NUCLEOTIDE SEQUENCE [LARGE SCALE GENOMIC DNA]</scope>
    <source>
        <strain evidence="3">SLH14081</strain>
    </source>
</reference>
<protein>
    <submittedName>
        <fullName evidence="2">C2H2 transcription factor</fullName>
    </submittedName>
</protein>
<dbReference type="EMBL" id="GG657452">
    <property type="protein sequence ID" value="OAT07316.1"/>
    <property type="molecule type" value="Genomic_DNA"/>
</dbReference>
<keyword evidence="1" id="KW-0175">Coiled coil</keyword>
<gene>
    <name evidence="2" type="ORF">BDBG_03387</name>
</gene>
<dbReference type="RefSeq" id="XP_031577711.1">
    <property type="nucleotide sequence ID" value="XM_031721228.1"/>
</dbReference>
<feature type="coiled-coil region" evidence="1">
    <location>
        <begin position="56"/>
        <end position="90"/>
    </location>
</feature>
<proteinExistence type="predicted"/>
<evidence type="ECO:0000313" key="3">
    <source>
        <dbReference type="Proteomes" id="UP000002038"/>
    </source>
</evidence>